<evidence type="ECO:0000313" key="10">
    <source>
        <dbReference type="Proteomes" id="UP000830671"/>
    </source>
</evidence>
<dbReference type="Pfam" id="PF20684">
    <property type="entry name" value="Fung_rhodopsin"/>
    <property type="match status" value="1"/>
</dbReference>
<dbReference type="InterPro" id="IPR029058">
    <property type="entry name" value="AB_hydrolase_fold"/>
</dbReference>
<dbReference type="SUPFAM" id="SSF75005">
    <property type="entry name" value="Arabinanase/levansucrase/invertase"/>
    <property type="match status" value="1"/>
</dbReference>
<comment type="similarity">
    <text evidence="1">Belongs to the type-B carboxylesterase/lipase family.</text>
</comment>
<feature type="transmembrane region" description="Helical" evidence="4">
    <location>
        <begin position="861"/>
        <end position="883"/>
    </location>
</feature>
<feature type="compositionally biased region" description="Low complexity" evidence="3">
    <location>
        <begin position="1080"/>
        <end position="1095"/>
    </location>
</feature>
<dbReference type="InterPro" id="IPR002018">
    <property type="entry name" value="CarbesteraseB"/>
</dbReference>
<keyword evidence="4" id="KW-1133">Transmembrane helix</keyword>
<evidence type="ECO:0000259" key="7">
    <source>
        <dbReference type="Pfam" id="PF01507"/>
    </source>
</evidence>
<sequence length="2256" mass="249243">MRVFSILAAVASAAVVAGNPVARQTSNFAGYLISTFSDANPKVQFHLSNGNSASSFKFLNKGQAVLTSTVGTKAVRDVYLTTNPSRSEWYIIATDLDINASGFNWDKATRTGSRGIVVWKSANLVDWSAPTLRIVEADTAGMVWAPSAVWDDAKAHWYVFWSARHYRSTDTAHTGTATLDRIRYTTTKDFVTFSPARDYLALADTPLIDQEFQYLGTSGAYARFLKNETTNQVYQEVTSNGIFGTWNRIPGYVRNESPREGPASYADNTTPGLYHLLLDDYTQYVPFQTSNIQSPNWQAGSTSGFPSGLKHGSVTPLTQTDDPLILKPHIPGPVPFIATLNHQCPDNATSVHYQTYFHTLGEVPELEQALPKTSSTRLSLSQDASVDVASLERPSYCDRSFEAAAPIEVHNLQYIQAITFVFRQNGADKYICDLQSLLLPAKTTNMRAPNALRLMIQQVCTATWKVCHGGRFARERINTCGLKAPRLGLFQPGGCLLAADSTAMNRIRFTGSADPLQHSTNACNTRRKSSGKCAGGFVLPRFQSQRKPPPIGRLKSPCKPTASMANCSSTHIGPELWSQGVGSGPVDFKDPSHVVSSVVQDRRTWQAFIVSVYLLAFHESLYIPLSLTCEIPGHVSRGTLAFSFQFPQRLDELIQCFVFNVDLESHPSPKFWKTTSIRRPFTRGDPTPPYTDATRAPLLIGMTAGFLGIALIFVALRVYVRAVVLKKWGLDDTLLVVSYLSTCVLSDSEFQILTGLVFSICTIFGLGMHVWTVPIEVQQTGRRATIAATLSYHITFIFVKIALLLLYRRVFAHPTFCLVCDVMLGFIAVFGIAVVVSSVVISAPGWRGDTFEFERYDQGAWWMATAAVHLVTDMIIFFMPIPLLSSLNLKRAQKAALIVTFGVGFITTAISVVRMSTLTHVFTADVTWDVIPSLIWSEVELCCAVICACIPTLRPLLRSPRSTCSQYYNRQRSEASAEAKLSHKRINGGTFGSHSQQSIQNTTAMDLDVDMEMGFEANMEPEMPPEAPYNHKGNIHGLTIVTDITPAMPAGESDDGSDVFGPLDEELVTPLSPPPRSYTSPARLLPRSRPLSGSSNEQSKQSYQGSRTEPEQQVFEKWQASGFLPYCFQNEKGKSEVDTVGQVDPEESYRVRNMWPRRTCVFRGLGSGRAARPDKLICTCCAKPPIEGGGQSEALEVLDKPAKWQVSPARTSPPSPLEAIRTMSNGNGEHTAAAANGYPAKPHSSESSPRSFQEVCQELKDKVDAFLADDQTTDVLRNVQKQLRASMGVVDEALARYRQPGTDFNLLQWRKRLYVLTSCILDMFPATLRIFRIETWHRIYCLVLLIILLAALARRYPSLPKASQTNGSNGTTSFPPEFQAVYIVSKHPFAEVDDFVETTSAEYHLDVKRYAMSMKDGLEAYLADRPTVKAIFVGTRRTDPHGEKLTDFDPTDSGWPAFMRVHPVIDWHYAEIWAFIRHLEIPYCPLYDQGYTSLGGTQDTHPNPQLKTEGQNGAGFRPAYELTEDDEERLEQRIIIMEEPFLAAMFARITAALWCRFGPSTVCPTTDLCDMRADERIRIWPSKAFVSLIFAWCDDDVGIEDPPQRSHRWLYPLKRQSIADFSIPIHDRLSVTGPRNVTKPRAAMWTLSTYYWCLIIGSLALVIRISGKWLDEPRRGAFERARALSHDRRLAFIMMHSGVGFLAALSIILLLAHDVSAGPTVNVLNGSYEGLSLPSYEQDVFLGVPYAQPPTGNLRFKAPQSIDSTWNGTRPATEYGDICMQYIAPPSHPMSEDCLSLNVIRPSSFDSTGLLPVAVWIHGGGLYAGSSRDNNLTNFVNQASAAQKPLIAVSINHRLSAFGFLWGSDGVKANGSANNGLRDQRLALHWIQENIAFFGGDPRRVTIFGQSAGGLSVGQQLIAYGGRDDGLFQGAIMQSGGMAEKWPYNVKDPAAYTRNLYRNLTETTSCSEAASPLECLRNLPVRVISAALNVSATPVFSGTGLGPWLTQVDGDFLQDGPIASLEKGHFVHVPIMYSATTDEATAFMFGGKLDTDDDFRALVAAGGPDGSTVSAIERLYPNTNGTGLPAGYSPTAEDNQLYGSQWKRGVEFHTDVVETTSRRMTLKAWAAAGAEAYSARVNLLPPSTTPRLGSHHSMDISFIFDALDEETLGELQFATASKLMGRTWASFVSDLNPNNHGVPNTPMWPAWTAEKSNKTGSNFVFNANSDPWSMSFIEVDDYRLRQTTYLASVMQSQMYY</sequence>
<feature type="region of interest" description="Disordered" evidence="3">
    <location>
        <begin position="1046"/>
        <end position="1112"/>
    </location>
</feature>
<feature type="transmembrane region" description="Helical" evidence="4">
    <location>
        <begin position="818"/>
        <end position="841"/>
    </location>
</feature>
<feature type="domain" description="Carboxylesterase type B" evidence="6">
    <location>
        <begin position="1719"/>
        <end position="2213"/>
    </location>
</feature>
<feature type="transmembrane region" description="Helical" evidence="4">
    <location>
        <begin position="1690"/>
        <end position="1712"/>
    </location>
</feature>
<dbReference type="SUPFAM" id="SSF52402">
    <property type="entry name" value="Adenine nucleotide alpha hydrolases-like"/>
    <property type="match status" value="1"/>
</dbReference>
<keyword evidence="5" id="KW-0732">Signal</keyword>
<protein>
    <submittedName>
        <fullName evidence="9">Glycoside hydrolase family 43</fullName>
    </submittedName>
</protein>
<dbReference type="Gene3D" id="3.40.50.1820">
    <property type="entry name" value="alpha/beta hydrolase"/>
    <property type="match status" value="1"/>
</dbReference>
<reference evidence="9" key="1">
    <citation type="journal article" date="2021" name="Mol. Plant Microbe Interact.">
        <title>Complete Genome Sequence of the Plant-Pathogenic Fungus Colletotrichum lupini.</title>
        <authorList>
            <person name="Baroncelli R."/>
            <person name="Pensec F."/>
            <person name="Da Lio D."/>
            <person name="Boufleur T."/>
            <person name="Vicente I."/>
            <person name="Sarrocco S."/>
            <person name="Picot A."/>
            <person name="Baraldi E."/>
            <person name="Sukno S."/>
            <person name="Thon M."/>
            <person name="Le Floch G."/>
        </authorList>
    </citation>
    <scope>NUCLEOTIDE SEQUENCE</scope>
    <source>
        <strain evidence="9">IMI 504893</strain>
    </source>
</reference>
<feature type="chain" id="PRO_5040370775" evidence="5">
    <location>
        <begin position="19"/>
        <end position="2256"/>
    </location>
</feature>
<dbReference type="SUPFAM" id="SSF53474">
    <property type="entry name" value="alpha/beta-Hydrolases"/>
    <property type="match status" value="1"/>
</dbReference>
<dbReference type="EMBL" id="CP019471">
    <property type="protein sequence ID" value="UQC75614.1"/>
    <property type="molecule type" value="Genomic_DNA"/>
</dbReference>
<dbReference type="RefSeq" id="XP_049137259.1">
    <property type="nucleotide sequence ID" value="XM_049281302.1"/>
</dbReference>
<feature type="transmembrane region" description="Helical" evidence="4">
    <location>
        <begin position="895"/>
        <end position="913"/>
    </location>
</feature>
<dbReference type="CDD" id="cd08983">
    <property type="entry name" value="GH43_Bt3655-like"/>
    <property type="match status" value="1"/>
</dbReference>
<dbReference type="KEGG" id="clup:CLUP02_02270"/>
<feature type="domain" description="Phosphoadenosine phosphosulphate reductase" evidence="7">
    <location>
        <begin position="1418"/>
        <end position="1502"/>
    </location>
</feature>
<dbReference type="GO" id="GO:0016787">
    <property type="term" value="F:hydrolase activity"/>
    <property type="evidence" value="ECO:0007669"/>
    <property type="project" value="UniProtKB-KW"/>
</dbReference>
<evidence type="ECO:0000256" key="2">
    <source>
        <dbReference type="ARBA" id="ARBA00022801"/>
    </source>
</evidence>
<accession>A0A9Q8SE66</accession>
<evidence type="ECO:0000259" key="8">
    <source>
        <dbReference type="Pfam" id="PF20684"/>
    </source>
</evidence>
<feature type="signal peptide" evidence="5">
    <location>
        <begin position="1"/>
        <end position="18"/>
    </location>
</feature>
<keyword evidence="10" id="KW-1185">Reference proteome</keyword>
<dbReference type="InterPro" id="IPR002500">
    <property type="entry name" value="PAPS_reduct_dom"/>
</dbReference>
<dbReference type="Proteomes" id="UP000830671">
    <property type="component" value="Chromosome 1"/>
</dbReference>
<dbReference type="Pfam" id="PF00135">
    <property type="entry name" value="COesterase"/>
    <property type="match status" value="1"/>
</dbReference>
<dbReference type="PROSITE" id="PS00122">
    <property type="entry name" value="CARBOXYLESTERASE_B_1"/>
    <property type="match status" value="1"/>
</dbReference>
<dbReference type="InterPro" id="IPR050309">
    <property type="entry name" value="Type-B_Carboxylest/Lipase"/>
</dbReference>
<dbReference type="Pfam" id="PF01507">
    <property type="entry name" value="PAPS_reduct"/>
    <property type="match status" value="1"/>
</dbReference>
<dbReference type="GeneID" id="73336312"/>
<feature type="compositionally biased region" description="Acidic residues" evidence="3">
    <location>
        <begin position="1052"/>
        <end position="1067"/>
    </location>
</feature>
<gene>
    <name evidence="9" type="ORF">CLUP02_02270</name>
</gene>
<evidence type="ECO:0000256" key="4">
    <source>
        <dbReference type="SAM" id="Phobius"/>
    </source>
</evidence>
<feature type="transmembrane region" description="Helical" evidence="4">
    <location>
        <begin position="752"/>
        <end position="772"/>
    </location>
</feature>
<evidence type="ECO:0000256" key="1">
    <source>
        <dbReference type="ARBA" id="ARBA00005964"/>
    </source>
</evidence>
<keyword evidence="4" id="KW-0812">Transmembrane</keyword>
<evidence type="ECO:0000259" key="6">
    <source>
        <dbReference type="Pfam" id="PF00135"/>
    </source>
</evidence>
<feature type="transmembrane region" description="Helical" evidence="4">
    <location>
        <begin position="1649"/>
        <end position="1670"/>
    </location>
</feature>
<keyword evidence="2 9" id="KW-0378">Hydrolase</keyword>
<dbReference type="InterPro" id="IPR019826">
    <property type="entry name" value="Carboxylesterase_B_AS"/>
</dbReference>
<name>A0A9Q8SE66_9PEZI</name>
<dbReference type="CDD" id="cd23948">
    <property type="entry name" value="FAD_synthase"/>
    <property type="match status" value="1"/>
</dbReference>
<feature type="region of interest" description="Disordered" evidence="3">
    <location>
        <begin position="1227"/>
        <end position="1249"/>
    </location>
</feature>
<keyword evidence="4" id="KW-0472">Membrane</keyword>
<dbReference type="Gene3D" id="3.40.50.620">
    <property type="entry name" value="HUPs"/>
    <property type="match status" value="1"/>
</dbReference>
<dbReference type="InterPro" id="IPR049326">
    <property type="entry name" value="Rhodopsin_dom_fungi"/>
</dbReference>
<dbReference type="InterPro" id="IPR023296">
    <property type="entry name" value="Glyco_hydro_beta-prop_sf"/>
</dbReference>
<dbReference type="PANTHER" id="PTHR11559">
    <property type="entry name" value="CARBOXYLESTERASE"/>
    <property type="match status" value="1"/>
</dbReference>
<evidence type="ECO:0000256" key="5">
    <source>
        <dbReference type="SAM" id="SignalP"/>
    </source>
</evidence>
<dbReference type="InterPro" id="IPR014729">
    <property type="entry name" value="Rossmann-like_a/b/a_fold"/>
</dbReference>
<proteinExistence type="inferred from homology"/>
<feature type="domain" description="Rhodopsin" evidence="8">
    <location>
        <begin position="716"/>
        <end position="958"/>
    </location>
</feature>
<evidence type="ECO:0000256" key="3">
    <source>
        <dbReference type="SAM" id="MobiDB-lite"/>
    </source>
</evidence>
<evidence type="ECO:0000313" key="9">
    <source>
        <dbReference type="EMBL" id="UQC75614.1"/>
    </source>
</evidence>
<feature type="transmembrane region" description="Helical" evidence="4">
    <location>
        <begin position="784"/>
        <end position="806"/>
    </location>
</feature>
<dbReference type="Gene3D" id="2.115.10.20">
    <property type="entry name" value="Glycosyl hydrolase domain, family 43"/>
    <property type="match status" value="1"/>
</dbReference>
<organism evidence="9 10">
    <name type="scientific">Colletotrichum lupini</name>
    <dbReference type="NCBI Taxonomy" id="145971"/>
    <lineage>
        <taxon>Eukaryota</taxon>
        <taxon>Fungi</taxon>
        <taxon>Dikarya</taxon>
        <taxon>Ascomycota</taxon>
        <taxon>Pezizomycotina</taxon>
        <taxon>Sordariomycetes</taxon>
        <taxon>Hypocreomycetidae</taxon>
        <taxon>Glomerellales</taxon>
        <taxon>Glomerellaceae</taxon>
        <taxon>Colletotrichum</taxon>
        <taxon>Colletotrichum acutatum species complex</taxon>
    </lineage>
</organism>
<feature type="compositionally biased region" description="Polar residues" evidence="3">
    <location>
        <begin position="1096"/>
        <end position="1107"/>
    </location>
</feature>
<feature type="transmembrane region" description="Helical" evidence="4">
    <location>
        <begin position="698"/>
        <end position="720"/>
    </location>
</feature>